<evidence type="ECO:0000256" key="1">
    <source>
        <dbReference type="SAM" id="MobiDB-lite"/>
    </source>
</evidence>
<reference evidence="3" key="1">
    <citation type="journal article" date="2017" name="Nat. Ecol. Evol.">
        <title>Genome expansion and lineage-specific genetic innovations in the forest pathogenic fungi Armillaria.</title>
        <authorList>
            <person name="Sipos G."/>
            <person name="Prasanna A.N."/>
            <person name="Walter M.C."/>
            <person name="O'Connor E."/>
            <person name="Balint B."/>
            <person name="Krizsan K."/>
            <person name="Kiss B."/>
            <person name="Hess J."/>
            <person name="Varga T."/>
            <person name="Slot J."/>
            <person name="Riley R."/>
            <person name="Boka B."/>
            <person name="Rigling D."/>
            <person name="Barry K."/>
            <person name="Lee J."/>
            <person name="Mihaltcheva S."/>
            <person name="LaButti K."/>
            <person name="Lipzen A."/>
            <person name="Waldron R."/>
            <person name="Moloney N.M."/>
            <person name="Sperisen C."/>
            <person name="Kredics L."/>
            <person name="Vagvoelgyi C."/>
            <person name="Patrignani A."/>
            <person name="Fitzpatrick D."/>
            <person name="Nagy I."/>
            <person name="Doyle S."/>
            <person name="Anderson J.B."/>
            <person name="Grigoriev I.V."/>
            <person name="Gueldener U."/>
            <person name="Muensterkoetter M."/>
            <person name="Nagy L.G."/>
        </authorList>
    </citation>
    <scope>NUCLEOTIDE SEQUENCE [LARGE SCALE GENOMIC DNA]</scope>
    <source>
        <strain evidence="3">28-4</strain>
    </source>
</reference>
<evidence type="ECO:0000313" key="3">
    <source>
        <dbReference type="Proteomes" id="UP000218334"/>
    </source>
</evidence>
<feature type="compositionally biased region" description="Basic residues" evidence="1">
    <location>
        <begin position="66"/>
        <end position="81"/>
    </location>
</feature>
<feature type="region of interest" description="Disordered" evidence="1">
    <location>
        <begin position="126"/>
        <end position="152"/>
    </location>
</feature>
<feature type="region of interest" description="Disordered" evidence="1">
    <location>
        <begin position="61"/>
        <end position="105"/>
    </location>
</feature>
<dbReference type="AlphaFoldDB" id="A0A2H3BA01"/>
<dbReference type="EMBL" id="KZ293456">
    <property type="protein sequence ID" value="PBK63842.1"/>
    <property type="molecule type" value="Genomic_DNA"/>
</dbReference>
<accession>A0A2H3BA01</accession>
<organism evidence="2 3">
    <name type="scientific">Armillaria solidipes</name>
    <dbReference type="NCBI Taxonomy" id="1076256"/>
    <lineage>
        <taxon>Eukaryota</taxon>
        <taxon>Fungi</taxon>
        <taxon>Dikarya</taxon>
        <taxon>Basidiomycota</taxon>
        <taxon>Agaricomycotina</taxon>
        <taxon>Agaricomycetes</taxon>
        <taxon>Agaricomycetidae</taxon>
        <taxon>Agaricales</taxon>
        <taxon>Marasmiineae</taxon>
        <taxon>Physalacriaceae</taxon>
        <taxon>Armillaria</taxon>
    </lineage>
</organism>
<protein>
    <submittedName>
        <fullName evidence="2">Uncharacterized protein</fullName>
    </submittedName>
</protein>
<keyword evidence="3" id="KW-1185">Reference proteome</keyword>
<gene>
    <name evidence="2" type="ORF">ARMSODRAFT_1023743</name>
</gene>
<feature type="compositionally biased region" description="Basic and acidic residues" evidence="1">
    <location>
        <begin position="142"/>
        <end position="152"/>
    </location>
</feature>
<sequence length="152" mass="17550">MVPYDEEFNSFREPTDWIDDDDEYEAEYGDYPGYTGTPDDYQDYYPRAPAYDLPVYPFPLPDSLPHHTRQHGQYHGPRHSRLYAGNGGEAGSSDQVDPEVERRRVATEAAKLRQIADLEKQLNDAEMEHRDLASQWGFPMRPTDKGKQPDRG</sequence>
<dbReference type="Proteomes" id="UP000218334">
    <property type="component" value="Unassembled WGS sequence"/>
</dbReference>
<name>A0A2H3BA01_9AGAR</name>
<evidence type="ECO:0000313" key="2">
    <source>
        <dbReference type="EMBL" id="PBK63842.1"/>
    </source>
</evidence>
<proteinExistence type="predicted"/>
<feature type="region of interest" description="Disordered" evidence="1">
    <location>
        <begin position="1"/>
        <end position="20"/>
    </location>
</feature>